<evidence type="ECO:0000259" key="4">
    <source>
        <dbReference type="Pfam" id="PF12053"/>
    </source>
</evidence>
<dbReference type="InterPro" id="IPR052213">
    <property type="entry name" value="PAR3"/>
</dbReference>
<feature type="domain" description="Par3/HAL N-terminal" evidence="4">
    <location>
        <begin position="1"/>
        <end position="38"/>
    </location>
</feature>
<reference evidence="5" key="1">
    <citation type="submission" date="2019-05" db="EMBL/GenBank/DDBJ databases">
        <title>Annotation for the trematode Paragonimus heterotremus.</title>
        <authorList>
            <person name="Choi Y.-J."/>
        </authorList>
    </citation>
    <scope>NUCLEOTIDE SEQUENCE</scope>
    <source>
        <strain evidence="5">LC</strain>
    </source>
</reference>
<keyword evidence="1" id="KW-0132">Cell division</keyword>
<dbReference type="GO" id="GO:0030010">
    <property type="term" value="P:establishment of cell polarity"/>
    <property type="evidence" value="ECO:0007669"/>
    <property type="project" value="TreeGrafter"/>
</dbReference>
<keyword evidence="3" id="KW-0131">Cell cycle</keyword>
<dbReference type="GO" id="GO:0051301">
    <property type="term" value="P:cell division"/>
    <property type="evidence" value="ECO:0007669"/>
    <property type="project" value="UniProtKB-KW"/>
</dbReference>
<evidence type="ECO:0000256" key="1">
    <source>
        <dbReference type="ARBA" id="ARBA00022618"/>
    </source>
</evidence>
<dbReference type="GO" id="GO:0016324">
    <property type="term" value="C:apical plasma membrane"/>
    <property type="evidence" value="ECO:0007669"/>
    <property type="project" value="TreeGrafter"/>
</dbReference>
<dbReference type="Proteomes" id="UP000748531">
    <property type="component" value="Unassembled WGS sequence"/>
</dbReference>
<feature type="domain" description="Par3/HAL N-terminal" evidence="4">
    <location>
        <begin position="84"/>
        <end position="115"/>
    </location>
</feature>
<dbReference type="OrthoDB" id="6283822at2759"/>
<evidence type="ECO:0000256" key="3">
    <source>
        <dbReference type="ARBA" id="ARBA00023306"/>
    </source>
</evidence>
<protein>
    <recommendedName>
        <fullName evidence="4">Par3/HAL N-terminal domain-containing protein</fullName>
    </recommendedName>
</protein>
<evidence type="ECO:0000313" key="5">
    <source>
        <dbReference type="EMBL" id="KAF5404489.1"/>
    </source>
</evidence>
<proteinExistence type="predicted"/>
<keyword evidence="2" id="KW-0677">Repeat</keyword>
<name>A0A8J4TQV6_9TREM</name>
<dbReference type="GO" id="GO:0051660">
    <property type="term" value="P:establishment of centrosome localization"/>
    <property type="evidence" value="ECO:0007669"/>
    <property type="project" value="TreeGrafter"/>
</dbReference>
<dbReference type="GO" id="GO:0000226">
    <property type="term" value="P:microtubule cytoskeleton organization"/>
    <property type="evidence" value="ECO:0007669"/>
    <property type="project" value="TreeGrafter"/>
</dbReference>
<dbReference type="EMBL" id="LUCH01000705">
    <property type="protein sequence ID" value="KAF5404489.1"/>
    <property type="molecule type" value="Genomic_DNA"/>
</dbReference>
<dbReference type="PANTHER" id="PTHR16484">
    <property type="entry name" value="PARTITIONING DEFECTIVE 3 RELATED"/>
    <property type="match status" value="1"/>
</dbReference>
<dbReference type="GO" id="GO:0005912">
    <property type="term" value="C:adherens junction"/>
    <property type="evidence" value="ECO:0007669"/>
    <property type="project" value="TreeGrafter"/>
</dbReference>
<evidence type="ECO:0000256" key="2">
    <source>
        <dbReference type="ARBA" id="ARBA00022737"/>
    </source>
</evidence>
<dbReference type="GO" id="GO:0007155">
    <property type="term" value="P:cell adhesion"/>
    <property type="evidence" value="ECO:0007669"/>
    <property type="project" value="TreeGrafter"/>
</dbReference>
<gene>
    <name evidence="5" type="ORF">PHET_02083</name>
</gene>
<evidence type="ECO:0000313" key="6">
    <source>
        <dbReference type="Proteomes" id="UP000748531"/>
    </source>
</evidence>
<comment type="caution">
    <text evidence="5">The sequence shown here is derived from an EMBL/GenBank/DDBJ whole genome shotgun (WGS) entry which is preliminary data.</text>
</comment>
<dbReference type="GO" id="GO:0035091">
    <property type="term" value="F:phosphatidylinositol binding"/>
    <property type="evidence" value="ECO:0007669"/>
    <property type="project" value="TreeGrafter"/>
</dbReference>
<dbReference type="GO" id="GO:0005938">
    <property type="term" value="C:cell cortex"/>
    <property type="evidence" value="ECO:0007669"/>
    <property type="project" value="TreeGrafter"/>
</dbReference>
<dbReference type="AlphaFoldDB" id="A0A8J4TQV6"/>
<dbReference type="GO" id="GO:0008104">
    <property type="term" value="P:intracellular protein localization"/>
    <property type="evidence" value="ECO:0007669"/>
    <property type="project" value="TreeGrafter"/>
</dbReference>
<dbReference type="InterPro" id="IPR021922">
    <property type="entry name" value="Par3/HAL_N"/>
</dbReference>
<sequence>MKVTVCFGSVKVVVPCGQGNMLVKDLANMAAMRYQKSMMNIRTPDKGPIRAANNTDKREVNNLSEQQSVMTSKSHGALQLWEGSSCEVDSLTLARDGGILDWDDRVIDVLDDREM</sequence>
<dbReference type="GO" id="GO:0043296">
    <property type="term" value="C:apical junction complex"/>
    <property type="evidence" value="ECO:0007669"/>
    <property type="project" value="TreeGrafter"/>
</dbReference>
<accession>A0A8J4TQV6</accession>
<dbReference type="GO" id="GO:0045197">
    <property type="term" value="P:establishment or maintenance of epithelial cell apical/basal polarity"/>
    <property type="evidence" value="ECO:0007669"/>
    <property type="project" value="TreeGrafter"/>
</dbReference>
<dbReference type="Gene3D" id="3.10.20.90">
    <property type="entry name" value="Phosphatidylinositol 3-kinase Catalytic Subunit, Chain A, domain 1"/>
    <property type="match status" value="1"/>
</dbReference>
<dbReference type="PANTHER" id="PTHR16484:SF17">
    <property type="entry name" value="BAZOOKA, ISOFORM B"/>
    <property type="match status" value="1"/>
</dbReference>
<keyword evidence="6" id="KW-1185">Reference proteome</keyword>
<organism evidence="5 6">
    <name type="scientific">Paragonimus heterotremus</name>
    <dbReference type="NCBI Taxonomy" id="100268"/>
    <lineage>
        <taxon>Eukaryota</taxon>
        <taxon>Metazoa</taxon>
        <taxon>Spiralia</taxon>
        <taxon>Lophotrochozoa</taxon>
        <taxon>Platyhelminthes</taxon>
        <taxon>Trematoda</taxon>
        <taxon>Digenea</taxon>
        <taxon>Plagiorchiida</taxon>
        <taxon>Troglotremata</taxon>
        <taxon>Troglotrematidae</taxon>
        <taxon>Paragonimus</taxon>
    </lineage>
</organism>
<dbReference type="Pfam" id="PF12053">
    <property type="entry name" value="Par3_HAL_N_term"/>
    <property type="match status" value="2"/>
</dbReference>